<dbReference type="Proteomes" id="UP001221757">
    <property type="component" value="Unassembled WGS sequence"/>
</dbReference>
<name>A0AAD7GZJ4_MYCRO</name>
<keyword evidence="2" id="KW-1185">Reference proteome</keyword>
<dbReference type="AlphaFoldDB" id="A0AAD7GZJ4"/>
<reference evidence="1" key="1">
    <citation type="submission" date="2023-03" db="EMBL/GenBank/DDBJ databases">
        <title>Massive genome expansion in bonnet fungi (Mycena s.s.) driven by repeated elements and novel gene families across ecological guilds.</title>
        <authorList>
            <consortium name="Lawrence Berkeley National Laboratory"/>
            <person name="Harder C.B."/>
            <person name="Miyauchi S."/>
            <person name="Viragh M."/>
            <person name="Kuo A."/>
            <person name="Thoen E."/>
            <person name="Andreopoulos B."/>
            <person name="Lu D."/>
            <person name="Skrede I."/>
            <person name="Drula E."/>
            <person name="Henrissat B."/>
            <person name="Morin E."/>
            <person name="Kohler A."/>
            <person name="Barry K."/>
            <person name="LaButti K."/>
            <person name="Morin E."/>
            <person name="Salamov A."/>
            <person name="Lipzen A."/>
            <person name="Mereny Z."/>
            <person name="Hegedus B."/>
            <person name="Baldrian P."/>
            <person name="Stursova M."/>
            <person name="Weitz H."/>
            <person name="Taylor A."/>
            <person name="Grigoriev I.V."/>
            <person name="Nagy L.G."/>
            <person name="Martin F."/>
            <person name="Kauserud H."/>
        </authorList>
    </citation>
    <scope>NUCLEOTIDE SEQUENCE</scope>
    <source>
        <strain evidence="1">CBHHK067</strain>
    </source>
</reference>
<organism evidence="1 2">
    <name type="scientific">Mycena rosella</name>
    <name type="common">Pink bonnet</name>
    <name type="synonym">Agaricus rosellus</name>
    <dbReference type="NCBI Taxonomy" id="1033263"/>
    <lineage>
        <taxon>Eukaryota</taxon>
        <taxon>Fungi</taxon>
        <taxon>Dikarya</taxon>
        <taxon>Basidiomycota</taxon>
        <taxon>Agaricomycotina</taxon>
        <taxon>Agaricomycetes</taxon>
        <taxon>Agaricomycetidae</taxon>
        <taxon>Agaricales</taxon>
        <taxon>Marasmiineae</taxon>
        <taxon>Mycenaceae</taxon>
        <taxon>Mycena</taxon>
    </lineage>
</organism>
<protein>
    <submittedName>
        <fullName evidence="1">Uncharacterized protein</fullName>
    </submittedName>
</protein>
<sequence>MVRDGVIVGMLPNDREDGENMGRRQACTMASQVADQMVVYVGDVFQPIINDASSTLGPLLTAINPLVDGMLAAVTPIMAPLVGNLDSLGLSCRWPDMCSI</sequence>
<dbReference type="EMBL" id="JARKIE010000004">
    <property type="protein sequence ID" value="KAJ7708358.1"/>
    <property type="molecule type" value="Genomic_DNA"/>
</dbReference>
<accession>A0AAD7GZJ4</accession>
<evidence type="ECO:0000313" key="2">
    <source>
        <dbReference type="Proteomes" id="UP001221757"/>
    </source>
</evidence>
<gene>
    <name evidence="1" type="ORF">B0H17DRAFT_1191807</name>
</gene>
<comment type="caution">
    <text evidence="1">The sequence shown here is derived from an EMBL/GenBank/DDBJ whole genome shotgun (WGS) entry which is preliminary data.</text>
</comment>
<evidence type="ECO:0000313" key="1">
    <source>
        <dbReference type="EMBL" id="KAJ7708358.1"/>
    </source>
</evidence>
<proteinExistence type="predicted"/>